<evidence type="ECO:0000259" key="2">
    <source>
        <dbReference type="Pfam" id="PF18701"/>
    </source>
</evidence>
<evidence type="ECO:0000313" key="3">
    <source>
        <dbReference type="EMBL" id="KAI7794630.1"/>
    </source>
</evidence>
<reference evidence="3" key="1">
    <citation type="submission" date="2021-02" db="EMBL/GenBank/DDBJ databases">
        <title>Comparative genomics reveals that relaxation of natural selection precedes convergent phenotypic evolution of cavefish.</title>
        <authorList>
            <person name="Peng Z."/>
        </authorList>
    </citation>
    <scope>NUCLEOTIDE SEQUENCE</scope>
    <source>
        <tissue evidence="3">Muscle</tissue>
    </source>
</reference>
<comment type="caution">
    <text evidence="3">The sequence shown here is derived from an EMBL/GenBank/DDBJ whole genome shotgun (WGS) entry which is preliminary data.</text>
</comment>
<dbReference type="Gene3D" id="3.30.420.10">
    <property type="entry name" value="Ribonuclease H-like superfamily/Ribonuclease H"/>
    <property type="match status" value="1"/>
</dbReference>
<protein>
    <recommendedName>
        <fullName evidence="5">Integrase zinc-binding domain-containing protein</fullName>
    </recommendedName>
</protein>
<dbReference type="Gene3D" id="1.10.340.70">
    <property type="match status" value="1"/>
</dbReference>
<feature type="non-terminal residue" evidence="3">
    <location>
        <position position="394"/>
    </location>
</feature>
<dbReference type="Pfam" id="PF17921">
    <property type="entry name" value="Integrase_H2C2"/>
    <property type="match status" value="1"/>
</dbReference>
<dbReference type="AlphaFoldDB" id="A0A9W7TCE3"/>
<dbReference type="Pfam" id="PF18701">
    <property type="entry name" value="DUF5641"/>
    <property type="match status" value="1"/>
</dbReference>
<evidence type="ECO:0000259" key="1">
    <source>
        <dbReference type="Pfam" id="PF17921"/>
    </source>
</evidence>
<dbReference type="InterPro" id="IPR036397">
    <property type="entry name" value="RNaseH_sf"/>
</dbReference>
<name>A0A9W7TCE3_TRIRA</name>
<feature type="domain" description="DUF5641" evidence="2">
    <location>
        <begin position="291"/>
        <end position="374"/>
    </location>
</feature>
<proteinExistence type="predicted"/>
<organism evidence="3 4">
    <name type="scientific">Triplophysa rosa</name>
    <name type="common">Cave loach</name>
    <dbReference type="NCBI Taxonomy" id="992332"/>
    <lineage>
        <taxon>Eukaryota</taxon>
        <taxon>Metazoa</taxon>
        <taxon>Chordata</taxon>
        <taxon>Craniata</taxon>
        <taxon>Vertebrata</taxon>
        <taxon>Euteleostomi</taxon>
        <taxon>Actinopterygii</taxon>
        <taxon>Neopterygii</taxon>
        <taxon>Teleostei</taxon>
        <taxon>Ostariophysi</taxon>
        <taxon>Cypriniformes</taxon>
        <taxon>Nemacheilidae</taxon>
        <taxon>Triplophysa</taxon>
    </lineage>
</organism>
<accession>A0A9W7TCE3</accession>
<sequence>SAKQCLQNEIKELRARRNVPLHSVLYPLDAFMSEDGVLRVGGRLRHSSYTDFVKHPVIIPKNHQITKMVVAYCHEEVAHQGKGFTINKIRSNGFWIPGINKVVTSYIKDCVLCRKYRRPVEEQKMADLPPERVNPSPPFTYTGMDCFGPFLIKQGRSTYKRYGLLNELREAFKEVDTGRLTIFLSEKQCDFAMNAPRASHAGGVWERQIRTIRSVLSAILVQHPERLDDSSLQAFLYEAMAIVNSRPLAVDCLTDPKSLTPISPNHLLTMKSVTALPPPGEFVREDIYSRKRWRRVQYLAEQFWNRWRKEYLANIISRQKWGASKRNLESGDIVMIKDDNLPRNEWRIGKVEEVVSGIDGLVRRAKIRLGDSKLNSRGKRINEPTVLERPRKTS</sequence>
<dbReference type="InterPro" id="IPR041588">
    <property type="entry name" value="Integrase_H2C2"/>
</dbReference>
<dbReference type="Proteomes" id="UP001059041">
    <property type="component" value="Linkage Group LG21"/>
</dbReference>
<evidence type="ECO:0000313" key="4">
    <source>
        <dbReference type="Proteomes" id="UP001059041"/>
    </source>
</evidence>
<feature type="domain" description="Integrase zinc-binding" evidence="1">
    <location>
        <begin position="63"/>
        <end position="117"/>
    </location>
</feature>
<gene>
    <name evidence="3" type="ORF">IRJ41_016937</name>
</gene>
<dbReference type="GO" id="GO:0003676">
    <property type="term" value="F:nucleic acid binding"/>
    <property type="evidence" value="ECO:0007669"/>
    <property type="project" value="InterPro"/>
</dbReference>
<dbReference type="PANTHER" id="PTHR47331">
    <property type="entry name" value="PHD-TYPE DOMAIN-CONTAINING PROTEIN"/>
    <property type="match status" value="1"/>
</dbReference>
<dbReference type="PANTHER" id="PTHR47331:SF5">
    <property type="entry name" value="RIBONUCLEASE H"/>
    <property type="match status" value="1"/>
</dbReference>
<evidence type="ECO:0008006" key="5">
    <source>
        <dbReference type="Google" id="ProtNLM"/>
    </source>
</evidence>
<keyword evidence="4" id="KW-1185">Reference proteome</keyword>
<dbReference type="InterPro" id="IPR040676">
    <property type="entry name" value="DUF5641"/>
</dbReference>
<dbReference type="EMBL" id="JAFHDT010000021">
    <property type="protein sequence ID" value="KAI7794630.1"/>
    <property type="molecule type" value="Genomic_DNA"/>
</dbReference>